<dbReference type="PROSITE" id="PS50102">
    <property type="entry name" value="RRM"/>
    <property type="match status" value="1"/>
</dbReference>
<feature type="compositionally biased region" description="Basic and acidic residues" evidence="3">
    <location>
        <begin position="761"/>
        <end position="852"/>
    </location>
</feature>
<proteinExistence type="predicted"/>
<feature type="compositionally biased region" description="Basic and acidic residues" evidence="3">
    <location>
        <begin position="1234"/>
        <end position="1251"/>
    </location>
</feature>
<feature type="region of interest" description="Disordered" evidence="3">
    <location>
        <begin position="669"/>
        <end position="1428"/>
    </location>
</feature>
<dbReference type="InterPro" id="IPR008942">
    <property type="entry name" value="ENTH_VHS"/>
</dbReference>
<dbReference type="CDD" id="cd12227">
    <property type="entry name" value="RRM_SCAF4_SCAF8"/>
    <property type="match status" value="1"/>
</dbReference>
<keyword evidence="7" id="KW-1185">Reference proteome</keyword>
<dbReference type="PANTHER" id="PTHR23140">
    <property type="entry name" value="RNA PROCESSING PROTEIN LD23810P"/>
    <property type="match status" value="1"/>
</dbReference>
<evidence type="ECO:0000256" key="2">
    <source>
        <dbReference type="PROSITE-ProRule" id="PRU00176"/>
    </source>
</evidence>
<evidence type="ECO:0000256" key="1">
    <source>
        <dbReference type="ARBA" id="ARBA00022884"/>
    </source>
</evidence>
<accession>A0A8S4GA42</accession>
<dbReference type="SMART" id="SM00360">
    <property type="entry name" value="RRM"/>
    <property type="match status" value="1"/>
</dbReference>
<feature type="compositionally biased region" description="Low complexity" evidence="3">
    <location>
        <begin position="1030"/>
        <end position="1061"/>
    </location>
</feature>
<feature type="compositionally biased region" description="Polar residues" evidence="3">
    <location>
        <begin position="148"/>
        <end position="167"/>
    </location>
</feature>
<dbReference type="InterPro" id="IPR012677">
    <property type="entry name" value="Nucleotide-bd_a/b_plait_sf"/>
</dbReference>
<feature type="compositionally biased region" description="Basic and acidic residues" evidence="3">
    <location>
        <begin position="1283"/>
        <end position="1296"/>
    </location>
</feature>
<evidence type="ECO:0000259" key="4">
    <source>
        <dbReference type="PROSITE" id="PS50102"/>
    </source>
</evidence>
<feature type="compositionally biased region" description="Basic and acidic residues" evidence="3">
    <location>
        <begin position="1310"/>
        <end position="1331"/>
    </location>
</feature>
<feature type="domain" description="RRM" evidence="4">
    <location>
        <begin position="407"/>
        <end position="479"/>
    </location>
</feature>
<feature type="compositionally biased region" description="Basic and acidic residues" evidence="3">
    <location>
        <begin position="358"/>
        <end position="395"/>
    </location>
</feature>
<organism evidence="6 7">
    <name type="scientific">Plutella xylostella</name>
    <name type="common">Diamondback moth</name>
    <name type="synonym">Plutella maculipennis</name>
    <dbReference type="NCBI Taxonomy" id="51655"/>
    <lineage>
        <taxon>Eukaryota</taxon>
        <taxon>Metazoa</taxon>
        <taxon>Ecdysozoa</taxon>
        <taxon>Arthropoda</taxon>
        <taxon>Hexapoda</taxon>
        <taxon>Insecta</taxon>
        <taxon>Pterygota</taxon>
        <taxon>Neoptera</taxon>
        <taxon>Endopterygota</taxon>
        <taxon>Lepidoptera</taxon>
        <taxon>Glossata</taxon>
        <taxon>Ditrysia</taxon>
        <taxon>Yponomeutoidea</taxon>
        <taxon>Plutellidae</taxon>
        <taxon>Plutella</taxon>
    </lineage>
</organism>
<feature type="region of interest" description="Disordered" evidence="3">
    <location>
        <begin position="148"/>
        <end position="233"/>
    </location>
</feature>
<evidence type="ECO:0000256" key="3">
    <source>
        <dbReference type="SAM" id="MobiDB-lite"/>
    </source>
</evidence>
<dbReference type="FunFam" id="1.25.40.90:FF:000004">
    <property type="entry name" value="splicing factor, arginine/serine-rich 15"/>
    <property type="match status" value="1"/>
</dbReference>
<dbReference type="InterPro" id="IPR035979">
    <property type="entry name" value="RBD_domain_sf"/>
</dbReference>
<feature type="compositionally biased region" description="Basic and acidic residues" evidence="3">
    <location>
        <begin position="1203"/>
        <end position="1218"/>
    </location>
</feature>
<feature type="region of interest" description="Disordered" evidence="3">
    <location>
        <begin position="310"/>
        <end position="395"/>
    </location>
</feature>
<dbReference type="Gene3D" id="3.30.70.330">
    <property type="match status" value="1"/>
</dbReference>
<keyword evidence="1 2" id="KW-0694">RNA-binding</keyword>
<feature type="compositionally biased region" description="Polar residues" evidence="3">
    <location>
        <begin position="1190"/>
        <end position="1202"/>
    </location>
</feature>
<dbReference type="GO" id="GO:0003723">
    <property type="term" value="F:RNA binding"/>
    <property type="evidence" value="ECO:0007669"/>
    <property type="project" value="UniProtKB-UniRule"/>
</dbReference>
<dbReference type="Gene3D" id="1.25.40.90">
    <property type="match status" value="1"/>
</dbReference>
<dbReference type="SUPFAM" id="SSF54928">
    <property type="entry name" value="RNA-binding domain, RBD"/>
    <property type="match status" value="1"/>
</dbReference>
<dbReference type="Pfam" id="PF00076">
    <property type="entry name" value="RRM_1"/>
    <property type="match status" value="1"/>
</dbReference>
<feature type="compositionally biased region" description="Basic and acidic residues" evidence="3">
    <location>
        <begin position="1382"/>
        <end position="1399"/>
    </location>
</feature>
<feature type="compositionally biased region" description="Pro residues" evidence="3">
    <location>
        <begin position="725"/>
        <end position="747"/>
    </location>
</feature>
<sequence length="1428" mass="159934">MDMSEVKAFNAELSGLYDNKPPISKAKMSAITRGAIKAIKFYKHVVHSVEKFIQKCKPEYKVPGLYVIDSIVRQSRHQFGQDKDVFAPRFAKNMQQTFANLFRCPPEDKRNIIRVLNLWQKNNVFGPDVIQPLMDMADPNHPLHQEIQQQQNANGSSMNISNSSDNRPSPGPAQHTPQGPSPVGAQFQDDSNPPPSGVKFNRKLLNDFEYDSEDEAEPPPQPPPQHTNPADALGSILTNPEIMRQLQSLQAQMQMMTGVPMQNVMPMQMDLQMQMQHQNVGLPFLSQPEMPKQQESKDDKAESDIEFVETGPQVIEIPDANDSSRSPSPSRRRRSRSPRRRRRGERSRSRSPRRRRDRERDRDREKEKEKDSAKTSKEREAERERQREREKKGLPPIKKENLSVCSTTLWVGHLSKLATQEELSDMFGAHGGVVSIDVVAPRGCAFVVMERRRDAYKARHKLDKHKLHSKEITVAWAPGKGVKGREWKDYWEVEHGVSYLPWARLQQLWRLGALSMDALEDGGSVDEETLPPWLPPRILPKVMDGQMGLLGAMPPALPGAAGALPPGLSAANIPLPGGVPPQTSMAAVPPMTMPPGMPPGLAPGMPPGIRPPSIPGRVGLQATSAGLPPTGPLLGFPPGMPPTNMPPTPGMGGMPGFLGGLMGLGGMMPFGMAHHTPPPALPQQQSETTHTDDAMDLDTEDQGDTPEKGDGGISLPEQLQALLSKPPPIFNSSEPPPPFNASEPPPSFNNMSIPPPDDKDDDKKGERDRDRDRRDRRDRGDRDRRDRGDRDRRDRERDRGGRDRDRDDGRRDRDRDRGRDRRDRDGARGERDRETRFSNRDNNTDKPRDKSPRAATEGGAPEKTLQERLWEMANGKPANQQRDDDKPDQSQPSFDAVQDDAVDMDARHDGGRHNMDMMGRRPPSLLGDAPDMSKQDDSGWTQLPPPRPAPPHMPPNFRAELRLRGPRAPVRGPWMGPEGPGNFGPRFNGMGPPPFNRPPFERPPFDGPPRFNRMPFDGPRPPFDGPPFDGPFDGPRPGFDGPPFEGDMPFDGPPRFDGPPEFFDRNNRRFDDREQQFGDRGWNGDRGRGEWDDRRRDRRSDRSEDRYSRERGDRGDRGRRNFDDRKDSRPGRDGSREADKPPKDDKDKPMDIAKEAKEPAKEEEKERRKERRERDRKSRWGAPEDVVVQQEPQLTEDSSTQDTAKEMSEVQSESKLESMDTGIELENVMTESTSNEKEMAAIETEIDKESKSASSGSLNENKFGEDSQENTQSSAPSGPPSNIKDDSDKTDDRGDDNTVDTSTSEGNYADAEKETSTETGNERENYSREDSQDSLMSSKAPSVEPKEIETPVDTLMSVVSSEPDSTRDDSEPVDTGYSDSKAAQKDSPTESSIDDKEQSVEGYGSDIFTEDKSQDSTEEETRESLDTA</sequence>
<feature type="compositionally biased region" description="Basic and acidic residues" evidence="3">
    <location>
        <begin position="904"/>
        <end position="919"/>
    </location>
</feature>
<feature type="compositionally biased region" description="Basic and acidic residues" evidence="3">
    <location>
        <begin position="1062"/>
        <end position="1178"/>
    </location>
</feature>
<feature type="compositionally biased region" description="Basic residues" evidence="3">
    <location>
        <begin position="330"/>
        <end position="357"/>
    </location>
</feature>
<dbReference type="SUPFAM" id="SSF48464">
    <property type="entry name" value="ENTH/VHS domain"/>
    <property type="match status" value="1"/>
</dbReference>
<reference evidence="6" key="1">
    <citation type="submission" date="2020-11" db="EMBL/GenBank/DDBJ databases">
        <authorList>
            <person name="Whiteford S."/>
        </authorList>
    </citation>
    <scope>NUCLEOTIDE SEQUENCE</scope>
</reference>
<dbReference type="GO" id="GO:0005634">
    <property type="term" value="C:nucleus"/>
    <property type="evidence" value="ECO:0007669"/>
    <property type="project" value="TreeGrafter"/>
</dbReference>
<dbReference type="InterPro" id="IPR000504">
    <property type="entry name" value="RRM_dom"/>
</dbReference>
<dbReference type="PANTHER" id="PTHR23140:SF4">
    <property type="entry name" value="PROTEIN CBR-NRD-1"/>
    <property type="match status" value="1"/>
</dbReference>
<evidence type="ECO:0000313" key="7">
    <source>
        <dbReference type="Proteomes" id="UP000653454"/>
    </source>
</evidence>
<comment type="caution">
    <text evidence="6">The sequence shown here is derived from an EMBL/GenBank/DDBJ whole genome shotgun (WGS) entry which is preliminary data.</text>
</comment>
<dbReference type="InterPro" id="IPR051485">
    <property type="entry name" value="SR-CTD_assoc_factor"/>
</dbReference>
<feature type="compositionally biased region" description="Basic and acidic residues" evidence="3">
    <location>
        <begin position="292"/>
        <end position="303"/>
    </location>
</feature>
<feature type="compositionally biased region" description="Pro residues" evidence="3">
    <location>
        <begin position="943"/>
        <end position="954"/>
    </location>
</feature>
<dbReference type="EMBL" id="CAJHNJ030000145">
    <property type="protein sequence ID" value="CAG9136537.1"/>
    <property type="molecule type" value="Genomic_DNA"/>
</dbReference>
<feature type="region of interest" description="Disordered" evidence="3">
    <location>
        <begin position="285"/>
        <end position="304"/>
    </location>
</feature>
<evidence type="ECO:0000259" key="5">
    <source>
        <dbReference type="PROSITE" id="PS51391"/>
    </source>
</evidence>
<dbReference type="InterPro" id="IPR006569">
    <property type="entry name" value="CID_dom"/>
</dbReference>
<dbReference type="CDD" id="cd16983">
    <property type="entry name" value="CID_SCAF8_like"/>
    <property type="match status" value="1"/>
</dbReference>
<dbReference type="Proteomes" id="UP000653454">
    <property type="component" value="Unassembled WGS sequence"/>
</dbReference>
<feature type="compositionally biased region" description="Acidic residues" evidence="3">
    <location>
        <begin position="208"/>
        <end position="217"/>
    </location>
</feature>
<feature type="compositionally biased region" description="Pro residues" evidence="3">
    <location>
        <begin position="1018"/>
        <end position="1029"/>
    </location>
</feature>
<feature type="compositionally biased region" description="Low complexity" evidence="3">
    <location>
        <begin position="1008"/>
        <end position="1017"/>
    </location>
</feature>
<evidence type="ECO:0000313" key="6">
    <source>
        <dbReference type="EMBL" id="CAG9136537.1"/>
    </source>
</evidence>
<dbReference type="PROSITE" id="PS51391">
    <property type="entry name" value="CID"/>
    <property type="match status" value="1"/>
</dbReference>
<feature type="compositionally biased region" description="Acidic residues" evidence="3">
    <location>
        <begin position="694"/>
        <end position="704"/>
    </location>
</feature>
<feature type="domain" description="CID" evidence="5">
    <location>
        <begin position="1"/>
        <end position="141"/>
    </location>
</feature>
<gene>
    <name evidence="6" type="ORF">PLXY2_LOCUS14765</name>
</gene>
<name>A0A8S4GA42_PLUXY</name>
<protein>
    <submittedName>
        <fullName evidence="6">(diamondback moth) hypothetical protein</fullName>
    </submittedName>
</protein>
<dbReference type="Pfam" id="PF04818">
    <property type="entry name" value="CID"/>
    <property type="match status" value="1"/>
</dbReference>
<dbReference type="SMART" id="SM00582">
    <property type="entry name" value="RPR"/>
    <property type="match status" value="1"/>
</dbReference>